<name>A0A645D345_9ZZZZ</name>
<sequence length="193" mass="20921">MIGVGGHAAQTKQNQRFQRADILVVVPEGAHIIVVVFATGRRTVCASVGIQRLFGVNFCDERGECFIVEINICDGGEQPFQHKQIGAACRLVAAHRAGKTDERSRQIILKVGGVGLFAAHTCIAGATCTSGCLFTLEAKHFCVHRFSSSSLAHLCLSQTRRMFLLGLCSAINGLNAVPFVTRRWHSILYLGLV</sequence>
<reference evidence="1" key="1">
    <citation type="submission" date="2019-08" db="EMBL/GenBank/DDBJ databases">
        <authorList>
            <person name="Kucharzyk K."/>
            <person name="Murdoch R.W."/>
            <person name="Higgins S."/>
            <person name="Loffler F."/>
        </authorList>
    </citation>
    <scope>NUCLEOTIDE SEQUENCE</scope>
</reference>
<evidence type="ECO:0000313" key="1">
    <source>
        <dbReference type="EMBL" id="MPM83523.1"/>
    </source>
</evidence>
<comment type="caution">
    <text evidence="1">The sequence shown here is derived from an EMBL/GenBank/DDBJ whole genome shotgun (WGS) entry which is preliminary data.</text>
</comment>
<proteinExistence type="predicted"/>
<dbReference type="EMBL" id="VSSQ01032298">
    <property type="protein sequence ID" value="MPM83523.1"/>
    <property type="molecule type" value="Genomic_DNA"/>
</dbReference>
<organism evidence="1">
    <name type="scientific">bioreactor metagenome</name>
    <dbReference type="NCBI Taxonomy" id="1076179"/>
    <lineage>
        <taxon>unclassified sequences</taxon>
        <taxon>metagenomes</taxon>
        <taxon>ecological metagenomes</taxon>
    </lineage>
</organism>
<gene>
    <name evidence="1" type="ORF">SDC9_130587</name>
</gene>
<accession>A0A645D345</accession>
<protein>
    <submittedName>
        <fullName evidence="1">Uncharacterized protein</fullName>
    </submittedName>
</protein>
<dbReference type="AlphaFoldDB" id="A0A645D345"/>